<dbReference type="AlphaFoldDB" id="A0A1Y6BDU8"/>
<gene>
    <name evidence="3" type="ORF">SAMN06296036_1036</name>
</gene>
<evidence type="ECO:0000313" key="3">
    <source>
        <dbReference type="EMBL" id="SME99551.1"/>
    </source>
</evidence>
<sequence>MNDNNDPNSNVAFNTNTSPDTQASTNPFTGDLKGEFSSDFGTNTNAVSQIFKSSSFSSENRTKYIAIGAVVILALSAIAYIMTDPGSDPFEDEFADEMADDAFPEDAEDLDDVGMIDDEDQNMAEDDAPMEEDMSGEAPMEEGMDDMAGMEAAAEAPVSTGDFTLVAPQSGARRPYDETMAPAEFTWEGPADRINFSRSPNMQPLSKSVPLNGATYYALEHPYPGTWYWQVVNADGASEVRMFRVMAPERRSFPVSQPAEGGSLAANGGVVAWQAGDKIARYSVEMVAAGASFAQPQHRFGTSGTSVALQGVSPGSYDIRVGAFSEVSGRWEWQYIRNVSVQ</sequence>
<evidence type="ECO:0000313" key="4">
    <source>
        <dbReference type="Proteomes" id="UP000192907"/>
    </source>
</evidence>
<protein>
    <submittedName>
        <fullName evidence="3">Uncharacterized protein</fullName>
    </submittedName>
</protein>
<keyword evidence="2" id="KW-1133">Transmembrane helix</keyword>
<evidence type="ECO:0000256" key="2">
    <source>
        <dbReference type="SAM" id="Phobius"/>
    </source>
</evidence>
<dbReference type="RefSeq" id="WP_132316367.1">
    <property type="nucleotide sequence ID" value="NZ_FWZT01000003.1"/>
</dbReference>
<accession>A0A1Y6BDU8</accession>
<keyword evidence="2" id="KW-0472">Membrane</keyword>
<evidence type="ECO:0000256" key="1">
    <source>
        <dbReference type="SAM" id="MobiDB-lite"/>
    </source>
</evidence>
<organism evidence="3 4">
    <name type="scientific">Pseudobacteriovorax antillogorgiicola</name>
    <dbReference type="NCBI Taxonomy" id="1513793"/>
    <lineage>
        <taxon>Bacteria</taxon>
        <taxon>Pseudomonadati</taxon>
        <taxon>Bdellovibrionota</taxon>
        <taxon>Oligoflexia</taxon>
        <taxon>Oligoflexales</taxon>
        <taxon>Pseudobacteriovoracaceae</taxon>
        <taxon>Pseudobacteriovorax</taxon>
    </lineage>
</organism>
<feature type="transmembrane region" description="Helical" evidence="2">
    <location>
        <begin position="64"/>
        <end position="82"/>
    </location>
</feature>
<dbReference type="EMBL" id="FWZT01000003">
    <property type="protein sequence ID" value="SME99551.1"/>
    <property type="molecule type" value="Genomic_DNA"/>
</dbReference>
<keyword evidence="2" id="KW-0812">Transmembrane</keyword>
<feature type="region of interest" description="Disordered" evidence="1">
    <location>
        <begin position="1"/>
        <end position="28"/>
    </location>
</feature>
<reference evidence="4" key="1">
    <citation type="submission" date="2017-04" db="EMBL/GenBank/DDBJ databases">
        <authorList>
            <person name="Varghese N."/>
            <person name="Submissions S."/>
        </authorList>
    </citation>
    <scope>NUCLEOTIDE SEQUENCE [LARGE SCALE GENOMIC DNA]</scope>
    <source>
        <strain evidence="4">RKEM611</strain>
    </source>
</reference>
<dbReference type="STRING" id="1513793.SAMN06296036_1036"/>
<proteinExistence type="predicted"/>
<name>A0A1Y6BDU8_9BACT</name>
<dbReference type="Proteomes" id="UP000192907">
    <property type="component" value="Unassembled WGS sequence"/>
</dbReference>
<dbReference type="OrthoDB" id="9951566at2"/>
<keyword evidence="4" id="KW-1185">Reference proteome</keyword>